<proteinExistence type="predicted"/>
<sequence length="108" mass="13181">MEKKKRDCFNCGVKEIKNKWHKYLKEYYLCHTCGDYNQNDTSYNYNIEGFLRQIDINQEKNVFNFEIDYKSENAEELKRKLLINIAKNKIFQHIHHGLEKQVFLLIIF</sequence>
<gene>
    <name evidence="1" type="ORF">MENT_LOCUS37475</name>
</gene>
<accession>A0A6V7WDJ2</accession>
<dbReference type="OrthoDB" id="5908540at2759"/>
<protein>
    <submittedName>
        <fullName evidence="1">Uncharacterized protein</fullName>
    </submittedName>
</protein>
<evidence type="ECO:0000313" key="1">
    <source>
        <dbReference type="EMBL" id="CAD2185072.1"/>
    </source>
</evidence>
<dbReference type="EMBL" id="CAJEWN010000528">
    <property type="protein sequence ID" value="CAD2185072.1"/>
    <property type="molecule type" value="Genomic_DNA"/>
</dbReference>
<dbReference type="AlphaFoldDB" id="A0A6V7WDJ2"/>
<comment type="caution">
    <text evidence="1">The sequence shown here is derived from an EMBL/GenBank/DDBJ whole genome shotgun (WGS) entry which is preliminary data.</text>
</comment>
<organism evidence="1 2">
    <name type="scientific">Meloidogyne enterolobii</name>
    <name type="common">Root-knot nematode worm</name>
    <name type="synonym">Meloidogyne mayaguensis</name>
    <dbReference type="NCBI Taxonomy" id="390850"/>
    <lineage>
        <taxon>Eukaryota</taxon>
        <taxon>Metazoa</taxon>
        <taxon>Ecdysozoa</taxon>
        <taxon>Nematoda</taxon>
        <taxon>Chromadorea</taxon>
        <taxon>Rhabditida</taxon>
        <taxon>Tylenchina</taxon>
        <taxon>Tylenchomorpha</taxon>
        <taxon>Tylenchoidea</taxon>
        <taxon>Meloidogynidae</taxon>
        <taxon>Meloidogyninae</taxon>
        <taxon>Meloidogyne</taxon>
    </lineage>
</organism>
<reference evidence="1 2" key="1">
    <citation type="submission" date="2020-08" db="EMBL/GenBank/DDBJ databases">
        <authorList>
            <person name="Koutsovoulos G."/>
            <person name="Danchin GJ E."/>
        </authorList>
    </citation>
    <scope>NUCLEOTIDE SEQUENCE [LARGE SCALE GENOMIC DNA]</scope>
</reference>
<name>A0A6V7WDJ2_MELEN</name>
<dbReference type="Proteomes" id="UP000580250">
    <property type="component" value="Unassembled WGS sequence"/>
</dbReference>
<evidence type="ECO:0000313" key="2">
    <source>
        <dbReference type="Proteomes" id="UP000580250"/>
    </source>
</evidence>